<evidence type="ECO:0000313" key="1">
    <source>
        <dbReference type="EMBL" id="MBB4968980.1"/>
    </source>
</evidence>
<protein>
    <submittedName>
        <fullName evidence="1">Uncharacterized protein</fullName>
    </submittedName>
</protein>
<dbReference type="EMBL" id="JACHJS010000001">
    <property type="protein sequence ID" value="MBB4968980.1"/>
    <property type="molecule type" value="Genomic_DNA"/>
</dbReference>
<sequence length="115" mass="12790">MSETITWSPLCGETEFAELLNGLAVDFAPRLFAVVHEYRDRADGWIAAWGMAFPQHADVISVDGGLRLRLAEPDGAVRVFTSEAADVTARLVWLPAFNPRLEEPVESYDEDPLDE</sequence>
<keyword evidence="2" id="KW-1185">Reference proteome</keyword>
<reference evidence="1 2" key="1">
    <citation type="submission" date="2020-08" db="EMBL/GenBank/DDBJ databases">
        <title>Sequencing the genomes of 1000 actinobacteria strains.</title>
        <authorList>
            <person name="Klenk H.-P."/>
        </authorList>
    </citation>
    <scope>NUCLEOTIDE SEQUENCE [LARGE SCALE GENOMIC DNA]</scope>
    <source>
        <strain evidence="1 2">DSM 45084</strain>
    </source>
</reference>
<dbReference type="AlphaFoldDB" id="A0A7W7T9I0"/>
<evidence type="ECO:0000313" key="2">
    <source>
        <dbReference type="Proteomes" id="UP000542674"/>
    </source>
</evidence>
<gene>
    <name evidence="1" type="ORF">F4559_006339</name>
</gene>
<accession>A0A7W7T9I0</accession>
<dbReference type="Proteomes" id="UP000542674">
    <property type="component" value="Unassembled WGS sequence"/>
</dbReference>
<organism evidence="1 2">
    <name type="scientific">Saccharothrix violaceirubra</name>
    <dbReference type="NCBI Taxonomy" id="413306"/>
    <lineage>
        <taxon>Bacteria</taxon>
        <taxon>Bacillati</taxon>
        <taxon>Actinomycetota</taxon>
        <taxon>Actinomycetes</taxon>
        <taxon>Pseudonocardiales</taxon>
        <taxon>Pseudonocardiaceae</taxon>
        <taxon>Saccharothrix</taxon>
    </lineage>
</organism>
<proteinExistence type="predicted"/>
<name>A0A7W7T9I0_9PSEU</name>
<dbReference type="RefSeq" id="WP_246445372.1">
    <property type="nucleotide sequence ID" value="NZ_BAABAI010000043.1"/>
</dbReference>
<comment type="caution">
    <text evidence="1">The sequence shown here is derived from an EMBL/GenBank/DDBJ whole genome shotgun (WGS) entry which is preliminary data.</text>
</comment>